<organism evidence="1">
    <name type="scientific">Rhizophora mucronata</name>
    <name type="common">Asiatic mangrove</name>
    <dbReference type="NCBI Taxonomy" id="61149"/>
    <lineage>
        <taxon>Eukaryota</taxon>
        <taxon>Viridiplantae</taxon>
        <taxon>Streptophyta</taxon>
        <taxon>Embryophyta</taxon>
        <taxon>Tracheophyta</taxon>
        <taxon>Spermatophyta</taxon>
        <taxon>Magnoliopsida</taxon>
        <taxon>eudicotyledons</taxon>
        <taxon>Gunneridae</taxon>
        <taxon>Pentapetalae</taxon>
        <taxon>rosids</taxon>
        <taxon>fabids</taxon>
        <taxon>Malpighiales</taxon>
        <taxon>Rhizophoraceae</taxon>
        <taxon>Rhizophora</taxon>
    </lineage>
</organism>
<proteinExistence type="predicted"/>
<dbReference type="AlphaFoldDB" id="A0A2P2K0H2"/>
<evidence type="ECO:0000313" key="1">
    <source>
        <dbReference type="EMBL" id="MBW99188.1"/>
    </source>
</evidence>
<accession>A0A2P2K0H2</accession>
<sequence>MEMIKIIEQDTGLRTTMDVLAPWLARSSAISMPELPDPTTRTFLSR</sequence>
<protein>
    <submittedName>
        <fullName evidence="1">Uncharacterized protein</fullName>
    </submittedName>
</protein>
<name>A0A2P2K0H2_RHIMU</name>
<reference evidence="1" key="1">
    <citation type="submission" date="2018-02" db="EMBL/GenBank/DDBJ databases">
        <title>Rhizophora mucronata_Transcriptome.</title>
        <authorList>
            <person name="Meera S.P."/>
            <person name="Sreeshan A."/>
            <person name="Augustine A."/>
        </authorList>
    </citation>
    <scope>NUCLEOTIDE SEQUENCE</scope>
    <source>
        <tissue evidence="1">Leaf</tissue>
    </source>
</reference>
<dbReference type="EMBL" id="GGEC01018705">
    <property type="protein sequence ID" value="MBW99188.1"/>
    <property type="molecule type" value="Transcribed_RNA"/>
</dbReference>